<proteinExistence type="predicted"/>
<reference evidence="1 2" key="1">
    <citation type="journal article" date="2015" name="Genome Biol. Evol.">
        <title>Comparative Genomics of a Bacterivorous Green Alga Reveals Evolutionary Causalities and Consequences of Phago-Mixotrophic Mode of Nutrition.</title>
        <authorList>
            <person name="Burns J.A."/>
            <person name="Paasch A."/>
            <person name="Narechania A."/>
            <person name="Kim E."/>
        </authorList>
    </citation>
    <scope>NUCLEOTIDE SEQUENCE [LARGE SCALE GENOMIC DNA]</scope>
    <source>
        <strain evidence="1 2">PLY_AMNH</strain>
    </source>
</reference>
<dbReference type="AlphaFoldDB" id="A0AAE0FYM5"/>
<dbReference type="Proteomes" id="UP001190700">
    <property type="component" value="Unassembled WGS sequence"/>
</dbReference>
<sequence length="143" mass="17109">MHDEDWQSTHVLCCLEHPAAKPVYYIFEDYNERLMPERSYFKEAYLRDERRKFERMAYVKSDNAALWVQPALNLLEERLSSPAAVVEQRCTAVGKSAGWRSCSHWLWEVIRWYRTLAEYCTPSWPWRFSSSPSCFSRFNRAVQ</sequence>
<evidence type="ECO:0000313" key="2">
    <source>
        <dbReference type="Proteomes" id="UP001190700"/>
    </source>
</evidence>
<evidence type="ECO:0000313" key="1">
    <source>
        <dbReference type="EMBL" id="KAK3268148.1"/>
    </source>
</evidence>
<name>A0AAE0FYM5_9CHLO</name>
<organism evidence="1 2">
    <name type="scientific">Cymbomonas tetramitiformis</name>
    <dbReference type="NCBI Taxonomy" id="36881"/>
    <lineage>
        <taxon>Eukaryota</taxon>
        <taxon>Viridiplantae</taxon>
        <taxon>Chlorophyta</taxon>
        <taxon>Pyramimonadophyceae</taxon>
        <taxon>Pyramimonadales</taxon>
        <taxon>Pyramimonadaceae</taxon>
        <taxon>Cymbomonas</taxon>
    </lineage>
</organism>
<dbReference type="EMBL" id="LGRX02011998">
    <property type="protein sequence ID" value="KAK3268148.1"/>
    <property type="molecule type" value="Genomic_DNA"/>
</dbReference>
<comment type="caution">
    <text evidence="1">The sequence shown here is derived from an EMBL/GenBank/DDBJ whole genome shotgun (WGS) entry which is preliminary data.</text>
</comment>
<accession>A0AAE0FYM5</accession>
<keyword evidence="2" id="KW-1185">Reference proteome</keyword>
<gene>
    <name evidence="1" type="ORF">CYMTET_23334</name>
</gene>
<protein>
    <submittedName>
        <fullName evidence="1">Uncharacterized protein</fullName>
    </submittedName>
</protein>